<evidence type="ECO:0000313" key="12">
    <source>
        <dbReference type="Proteomes" id="UP001596028"/>
    </source>
</evidence>
<dbReference type="PANTHER" id="PTHR42713:SF3">
    <property type="entry name" value="TRANSCRIPTIONAL REGULATORY PROTEIN HPTR"/>
    <property type="match status" value="1"/>
</dbReference>
<keyword evidence="6" id="KW-0238">DNA-binding</keyword>
<dbReference type="SUPFAM" id="SSF46689">
    <property type="entry name" value="Homeodomain-like"/>
    <property type="match status" value="2"/>
</dbReference>
<proteinExistence type="predicted"/>
<evidence type="ECO:0000256" key="5">
    <source>
        <dbReference type="ARBA" id="ARBA00023015"/>
    </source>
</evidence>
<keyword evidence="5" id="KW-0805">Transcription regulation</keyword>
<feature type="domain" description="HTH araC/xylS-type" evidence="9">
    <location>
        <begin position="434"/>
        <end position="532"/>
    </location>
</feature>
<dbReference type="Gene3D" id="3.40.50.2300">
    <property type="match status" value="1"/>
</dbReference>
<dbReference type="PROSITE" id="PS01124">
    <property type="entry name" value="HTH_ARAC_FAMILY_2"/>
    <property type="match status" value="1"/>
</dbReference>
<protein>
    <submittedName>
        <fullName evidence="11">Response regulator</fullName>
    </submittedName>
</protein>
<comment type="caution">
    <text evidence="11">The sequence shown here is derived from an EMBL/GenBank/DDBJ whole genome shotgun (WGS) entry which is preliminary data.</text>
</comment>
<keyword evidence="12" id="KW-1185">Reference proteome</keyword>
<dbReference type="InterPro" id="IPR009057">
    <property type="entry name" value="Homeodomain-like_sf"/>
</dbReference>
<dbReference type="SMART" id="SM00342">
    <property type="entry name" value="HTH_ARAC"/>
    <property type="match status" value="1"/>
</dbReference>
<dbReference type="PROSITE" id="PS50110">
    <property type="entry name" value="RESPONSE_REGULATORY"/>
    <property type="match status" value="1"/>
</dbReference>
<evidence type="ECO:0000256" key="1">
    <source>
        <dbReference type="ARBA" id="ARBA00004496"/>
    </source>
</evidence>
<keyword evidence="3 8" id="KW-0597">Phosphoprotein</keyword>
<evidence type="ECO:0000256" key="8">
    <source>
        <dbReference type="PROSITE-ProRule" id="PRU00169"/>
    </source>
</evidence>
<evidence type="ECO:0000313" key="11">
    <source>
        <dbReference type="EMBL" id="MFC4597528.1"/>
    </source>
</evidence>
<evidence type="ECO:0000256" key="3">
    <source>
        <dbReference type="ARBA" id="ARBA00022553"/>
    </source>
</evidence>
<keyword evidence="2" id="KW-0963">Cytoplasm</keyword>
<dbReference type="InterPro" id="IPR001789">
    <property type="entry name" value="Sig_transdc_resp-reg_receiver"/>
</dbReference>
<dbReference type="SUPFAM" id="SSF52172">
    <property type="entry name" value="CheY-like"/>
    <property type="match status" value="1"/>
</dbReference>
<gene>
    <name evidence="11" type="ORF">ACFO3S_04710</name>
</gene>
<feature type="modified residue" description="4-aspartylphosphate" evidence="8">
    <location>
        <position position="55"/>
    </location>
</feature>
<dbReference type="SMART" id="SM00448">
    <property type="entry name" value="REC"/>
    <property type="match status" value="1"/>
</dbReference>
<keyword evidence="4" id="KW-0902">Two-component regulatory system</keyword>
<feature type="domain" description="Response regulatory" evidence="10">
    <location>
        <begin position="3"/>
        <end position="120"/>
    </location>
</feature>
<dbReference type="Pfam" id="PF17853">
    <property type="entry name" value="GGDEF_2"/>
    <property type="match status" value="1"/>
</dbReference>
<evidence type="ECO:0000256" key="6">
    <source>
        <dbReference type="ARBA" id="ARBA00023125"/>
    </source>
</evidence>
<dbReference type="Pfam" id="PF00072">
    <property type="entry name" value="Response_reg"/>
    <property type="match status" value="1"/>
</dbReference>
<keyword evidence="7" id="KW-0804">Transcription</keyword>
<dbReference type="PANTHER" id="PTHR42713">
    <property type="entry name" value="HISTIDINE KINASE-RELATED"/>
    <property type="match status" value="1"/>
</dbReference>
<comment type="subcellular location">
    <subcellularLocation>
        <location evidence="1">Cytoplasm</location>
    </subcellularLocation>
</comment>
<dbReference type="Gene3D" id="1.10.10.60">
    <property type="entry name" value="Homeodomain-like"/>
    <property type="match status" value="2"/>
</dbReference>
<dbReference type="EMBL" id="JBHSEP010000002">
    <property type="protein sequence ID" value="MFC4597528.1"/>
    <property type="molecule type" value="Genomic_DNA"/>
</dbReference>
<evidence type="ECO:0000259" key="10">
    <source>
        <dbReference type="PROSITE" id="PS50110"/>
    </source>
</evidence>
<evidence type="ECO:0000259" key="9">
    <source>
        <dbReference type="PROSITE" id="PS01124"/>
    </source>
</evidence>
<accession>A0ABV9F6F1</accession>
<dbReference type="InterPro" id="IPR018060">
    <property type="entry name" value="HTH_AraC"/>
</dbReference>
<name>A0ABV9F6F1_9BACL</name>
<dbReference type="InterPro" id="IPR051552">
    <property type="entry name" value="HptR"/>
</dbReference>
<organism evidence="11 12">
    <name type="scientific">Cohnella hongkongensis</name>
    <dbReference type="NCBI Taxonomy" id="178337"/>
    <lineage>
        <taxon>Bacteria</taxon>
        <taxon>Bacillati</taxon>
        <taxon>Bacillota</taxon>
        <taxon>Bacilli</taxon>
        <taxon>Bacillales</taxon>
        <taxon>Paenibacillaceae</taxon>
        <taxon>Cohnella</taxon>
    </lineage>
</organism>
<dbReference type="Proteomes" id="UP001596028">
    <property type="component" value="Unassembled WGS sequence"/>
</dbReference>
<dbReference type="CDD" id="cd17536">
    <property type="entry name" value="REC_YesN-like"/>
    <property type="match status" value="1"/>
</dbReference>
<evidence type="ECO:0000256" key="4">
    <source>
        <dbReference type="ARBA" id="ARBA00023012"/>
    </source>
</evidence>
<sequence>MPRILIVDDEAIYRKGLRAMISSEDPIWDIVGDAKDGYEALEMIGDLKPDVVLTDIRMPRMDGLQLQKFARERFPELVCIVISGYEDFTYVRQSLRHGAKDYLMKPVEREELSRVLKKVKEELREASRRANESAGPEAEDVLRRQASDHLAAGLMRASMSSSDLEGVRRLGVELEEPYFACMVIKMDKESVGRERYGRTDPSLFQLYIRQFVQEILDHRLGGFCFAFSDSEVVALANVPDRVASRRKLVDTAHSIRRQIQSLSNLTVTIGIGSTMEGAETIPKSYREAQIALLYRLVVGGDKVIDYEDTTSEAQTKAGTKKWSWRPLEEAVNEGKAAEIDGRVEEAIGGLCRWAQTPESVHQQICKLILHYYELTEEWGTTKEWMGDHDIRAQLVEICSISSSDELIELCKQLFGRLAAAVAPGKRSAGRDPIHQALRYLAEHYREPLTLKDVAERAHLHPAYFSAILKNRTGRSFVEHLSSLRVEEAKRRLALTDDKMTLVAERTGFANIRQFNRVFRSETGQTPKDYRNAVRGSRESRM</sequence>
<dbReference type="Pfam" id="PF12833">
    <property type="entry name" value="HTH_18"/>
    <property type="match status" value="1"/>
</dbReference>
<reference evidence="12" key="1">
    <citation type="journal article" date="2019" name="Int. J. Syst. Evol. Microbiol.">
        <title>The Global Catalogue of Microorganisms (GCM) 10K type strain sequencing project: providing services to taxonomists for standard genome sequencing and annotation.</title>
        <authorList>
            <consortium name="The Broad Institute Genomics Platform"/>
            <consortium name="The Broad Institute Genome Sequencing Center for Infectious Disease"/>
            <person name="Wu L."/>
            <person name="Ma J."/>
        </authorList>
    </citation>
    <scope>NUCLEOTIDE SEQUENCE [LARGE SCALE GENOMIC DNA]</scope>
    <source>
        <strain evidence="12">CCUG 49571</strain>
    </source>
</reference>
<dbReference type="RefSeq" id="WP_378092814.1">
    <property type="nucleotide sequence ID" value="NZ_JBHSEP010000002.1"/>
</dbReference>
<evidence type="ECO:0000256" key="2">
    <source>
        <dbReference type="ARBA" id="ARBA00022490"/>
    </source>
</evidence>
<dbReference type="InterPro" id="IPR041522">
    <property type="entry name" value="CdaR_GGDEF"/>
</dbReference>
<dbReference type="InterPro" id="IPR011006">
    <property type="entry name" value="CheY-like_superfamily"/>
</dbReference>
<evidence type="ECO:0000256" key="7">
    <source>
        <dbReference type="ARBA" id="ARBA00023163"/>
    </source>
</evidence>